<protein>
    <submittedName>
        <fullName evidence="4">Site-specific DNA recombinase</fullName>
    </submittedName>
</protein>
<keyword evidence="1" id="KW-0175">Coiled coil</keyword>
<keyword evidence="5" id="KW-1185">Reference proteome</keyword>
<evidence type="ECO:0000313" key="4">
    <source>
        <dbReference type="EMBL" id="SFS75321.1"/>
    </source>
</evidence>
<dbReference type="PANTHER" id="PTHR30461:SF23">
    <property type="entry name" value="DNA RECOMBINASE-RELATED"/>
    <property type="match status" value="1"/>
</dbReference>
<name>A0A1I6SEC7_9RHOB</name>
<dbReference type="SMART" id="SM00857">
    <property type="entry name" value="Resolvase"/>
    <property type="match status" value="1"/>
</dbReference>
<evidence type="ECO:0000259" key="3">
    <source>
        <dbReference type="PROSITE" id="PS51737"/>
    </source>
</evidence>
<dbReference type="Gene3D" id="3.40.50.1390">
    <property type="entry name" value="Resolvase, N-terminal catalytic domain"/>
    <property type="match status" value="1"/>
</dbReference>
<dbReference type="SUPFAM" id="SSF53041">
    <property type="entry name" value="Resolvase-like"/>
    <property type="match status" value="1"/>
</dbReference>
<dbReference type="InterPro" id="IPR011109">
    <property type="entry name" value="DNA_bind_recombinase_dom"/>
</dbReference>
<dbReference type="GO" id="GO:0003677">
    <property type="term" value="F:DNA binding"/>
    <property type="evidence" value="ECO:0007669"/>
    <property type="project" value="InterPro"/>
</dbReference>
<dbReference type="OrthoDB" id="7277848at2"/>
<sequence length="524" mass="58975">MTKRAAIYARFSSDLQKATSIEDQVAMCRKHAERQGWQVVEVFTDSQKTGRNTRRPGFQKMKEAIYADRIDVVLVEALDRLNRKVSDALTQFELMAFRDVKLHSVTEGEQNFFTTMLIGFAAQQQSEANGEHTRRGMKSAVGRRRLHTSTYGYRKVSVEEGLNREIVPEEAEIVRRIFTEYAEGRSALQIAKGLNADRIPAPRGGSWDGSTIRGNPARQEGILHNRVYIGIASICKHRRRYNPETGQRKIISSPEDYTETEIPELRIVPQNLWERVQAQRAGRKPVQNAVETRRTRYLLSGLLVCGCCGTRYVKHNRTSYRCREALKGGVCTNTRTISRKRIEARVFARLKQVMLSDELARQFGEALEAERRNLAKANPEADVKRLSAALKEAETKRERIFQAIEDGAPFATFKARASEVEAEIADLAARIEGAKRLITLQHADQPDARLLYERAVAQMELLLGDEDLVEQAHAFLGELIRKIALRPDEAAPHGVSAVIEARFGALLGVEEAVTDAAGFTMVPC</sequence>
<dbReference type="InterPro" id="IPR036162">
    <property type="entry name" value="Resolvase-like_N_sf"/>
</dbReference>
<dbReference type="GO" id="GO:0000150">
    <property type="term" value="F:DNA strand exchange activity"/>
    <property type="evidence" value="ECO:0007669"/>
    <property type="project" value="InterPro"/>
</dbReference>
<dbReference type="InterPro" id="IPR006119">
    <property type="entry name" value="Resolv_N"/>
</dbReference>
<dbReference type="Proteomes" id="UP000199392">
    <property type="component" value="Unassembled WGS sequence"/>
</dbReference>
<dbReference type="Pfam" id="PF00239">
    <property type="entry name" value="Resolvase"/>
    <property type="match status" value="1"/>
</dbReference>
<feature type="domain" description="Resolvase/invertase-type recombinase catalytic" evidence="2">
    <location>
        <begin position="4"/>
        <end position="150"/>
    </location>
</feature>
<reference evidence="5" key="1">
    <citation type="submission" date="2016-10" db="EMBL/GenBank/DDBJ databases">
        <authorList>
            <person name="Varghese N."/>
            <person name="Submissions S."/>
        </authorList>
    </citation>
    <scope>NUCLEOTIDE SEQUENCE [LARGE SCALE GENOMIC DNA]</scope>
    <source>
        <strain evidence="5">DSM 26894</strain>
    </source>
</reference>
<organism evidence="4 5">
    <name type="scientific">Alloyangia pacifica</name>
    <dbReference type="NCBI Taxonomy" id="311180"/>
    <lineage>
        <taxon>Bacteria</taxon>
        <taxon>Pseudomonadati</taxon>
        <taxon>Pseudomonadota</taxon>
        <taxon>Alphaproteobacteria</taxon>
        <taxon>Rhodobacterales</taxon>
        <taxon>Roseobacteraceae</taxon>
        <taxon>Alloyangia</taxon>
    </lineage>
</organism>
<dbReference type="CDD" id="cd00338">
    <property type="entry name" value="Ser_Recombinase"/>
    <property type="match status" value="1"/>
</dbReference>
<evidence type="ECO:0000313" key="5">
    <source>
        <dbReference type="Proteomes" id="UP000199392"/>
    </source>
</evidence>
<dbReference type="STRING" id="311180.SAMN04488050_104311"/>
<dbReference type="PANTHER" id="PTHR30461">
    <property type="entry name" value="DNA-INVERTASE FROM LAMBDOID PROPHAGE"/>
    <property type="match status" value="1"/>
</dbReference>
<dbReference type="Pfam" id="PF07508">
    <property type="entry name" value="Recombinase"/>
    <property type="match status" value="1"/>
</dbReference>
<dbReference type="InterPro" id="IPR050639">
    <property type="entry name" value="SSR_resolvase"/>
</dbReference>
<accession>A0A1I6SEC7</accession>
<dbReference type="PROSITE" id="PS51737">
    <property type="entry name" value="RECOMBINASE_DNA_BIND"/>
    <property type="match status" value="1"/>
</dbReference>
<dbReference type="Gene3D" id="3.90.1750.20">
    <property type="entry name" value="Putative Large Serine Recombinase, Chain B, Domain 2"/>
    <property type="match status" value="1"/>
</dbReference>
<evidence type="ECO:0000256" key="1">
    <source>
        <dbReference type="SAM" id="Coils"/>
    </source>
</evidence>
<feature type="coiled-coil region" evidence="1">
    <location>
        <begin position="383"/>
        <end position="437"/>
    </location>
</feature>
<dbReference type="InterPro" id="IPR025827">
    <property type="entry name" value="Zn_ribbon_recom_dom"/>
</dbReference>
<dbReference type="AlphaFoldDB" id="A0A1I6SEC7"/>
<dbReference type="InterPro" id="IPR038109">
    <property type="entry name" value="DNA_bind_recomb_sf"/>
</dbReference>
<dbReference type="Pfam" id="PF13408">
    <property type="entry name" value="Zn_ribbon_recom"/>
    <property type="match status" value="1"/>
</dbReference>
<gene>
    <name evidence="4" type="ORF">SAMN04488050_104311</name>
</gene>
<feature type="domain" description="Recombinase" evidence="3">
    <location>
        <begin position="150"/>
        <end position="286"/>
    </location>
</feature>
<dbReference type="PROSITE" id="PS51736">
    <property type="entry name" value="RECOMBINASES_3"/>
    <property type="match status" value="1"/>
</dbReference>
<evidence type="ECO:0000259" key="2">
    <source>
        <dbReference type="PROSITE" id="PS51736"/>
    </source>
</evidence>
<dbReference type="EMBL" id="FOZW01000004">
    <property type="protein sequence ID" value="SFS75321.1"/>
    <property type="molecule type" value="Genomic_DNA"/>
</dbReference>
<dbReference type="RefSeq" id="WP_092423860.1">
    <property type="nucleotide sequence ID" value="NZ_FNCL01000004.1"/>
</dbReference>
<proteinExistence type="predicted"/>